<feature type="compositionally biased region" description="Basic and acidic residues" evidence="1">
    <location>
        <begin position="480"/>
        <end position="501"/>
    </location>
</feature>
<gene>
    <name evidence="2" type="ORF">GOBAR_AA11859</name>
</gene>
<dbReference type="EMBL" id="KZ663956">
    <property type="protein sequence ID" value="PPS08782.1"/>
    <property type="molecule type" value="Genomic_DNA"/>
</dbReference>
<dbReference type="OrthoDB" id="1737650at2759"/>
<feature type="compositionally biased region" description="Basic residues" evidence="1">
    <location>
        <begin position="214"/>
        <end position="224"/>
    </location>
</feature>
<name>A0A2P5XZL3_GOSBA</name>
<reference evidence="2 3" key="1">
    <citation type="submission" date="2015-01" db="EMBL/GenBank/DDBJ databases">
        <title>Genome of allotetraploid Gossypium barbadense reveals genomic plasticity and fiber elongation in cotton evolution.</title>
        <authorList>
            <person name="Chen X."/>
            <person name="Liu X."/>
            <person name="Zhao B."/>
            <person name="Zheng H."/>
            <person name="Hu Y."/>
            <person name="Lu G."/>
            <person name="Yang C."/>
            <person name="Chen J."/>
            <person name="Shan C."/>
            <person name="Zhang L."/>
            <person name="Zhou Y."/>
            <person name="Wang L."/>
            <person name="Guo W."/>
            <person name="Bai Y."/>
            <person name="Ruan J."/>
            <person name="Shangguan X."/>
            <person name="Mao Y."/>
            <person name="Jiang J."/>
            <person name="Zhu Y."/>
            <person name="Lei J."/>
            <person name="Kang H."/>
            <person name="Chen S."/>
            <person name="He X."/>
            <person name="Wang R."/>
            <person name="Wang Y."/>
            <person name="Chen J."/>
            <person name="Wang L."/>
            <person name="Yu S."/>
            <person name="Wang B."/>
            <person name="Wei J."/>
            <person name="Song S."/>
            <person name="Lu X."/>
            <person name="Gao Z."/>
            <person name="Gu W."/>
            <person name="Deng X."/>
            <person name="Ma D."/>
            <person name="Wang S."/>
            <person name="Liang W."/>
            <person name="Fang L."/>
            <person name="Cai C."/>
            <person name="Zhu X."/>
            <person name="Zhou B."/>
            <person name="Zhang Y."/>
            <person name="Chen Z."/>
            <person name="Xu S."/>
            <person name="Zhu R."/>
            <person name="Wang S."/>
            <person name="Zhang T."/>
            <person name="Zhao G."/>
        </authorList>
    </citation>
    <scope>NUCLEOTIDE SEQUENCE [LARGE SCALE GENOMIC DNA]</scope>
    <source>
        <strain evidence="3">cv. Xinhai21</strain>
        <tissue evidence="2">Leaf</tissue>
    </source>
</reference>
<dbReference type="Proteomes" id="UP000239757">
    <property type="component" value="Unassembled WGS sequence"/>
</dbReference>
<dbReference type="AlphaFoldDB" id="A0A2P5XZL3"/>
<organism evidence="2 3">
    <name type="scientific">Gossypium barbadense</name>
    <name type="common">Sea Island cotton</name>
    <name type="synonym">Hibiscus barbadensis</name>
    <dbReference type="NCBI Taxonomy" id="3634"/>
    <lineage>
        <taxon>Eukaryota</taxon>
        <taxon>Viridiplantae</taxon>
        <taxon>Streptophyta</taxon>
        <taxon>Embryophyta</taxon>
        <taxon>Tracheophyta</taxon>
        <taxon>Spermatophyta</taxon>
        <taxon>Magnoliopsida</taxon>
        <taxon>eudicotyledons</taxon>
        <taxon>Gunneridae</taxon>
        <taxon>Pentapetalae</taxon>
        <taxon>rosids</taxon>
        <taxon>malvids</taxon>
        <taxon>Malvales</taxon>
        <taxon>Malvaceae</taxon>
        <taxon>Malvoideae</taxon>
        <taxon>Gossypium</taxon>
    </lineage>
</organism>
<accession>A0A2P5XZL3</accession>
<evidence type="ECO:0000256" key="1">
    <source>
        <dbReference type="SAM" id="MobiDB-lite"/>
    </source>
</evidence>
<protein>
    <submittedName>
        <fullName evidence="2">Uncharacterized protein</fullName>
    </submittedName>
</protein>
<feature type="region of interest" description="Disordered" evidence="1">
    <location>
        <begin position="37"/>
        <end position="59"/>
    </location>
</feature>
<feature type="region of interest" description="Disordered" evidence="1">
    <location>
        <begin position="277"/>
        <end position="310"/>
    </location>
</feature>
<evidence type="ECO:0000313" key="3">
    <source>
        <dbReference type="Proteomes" id="UP000239757"/>
    </source>
</evidence>
<feature type="region of interest" description="Disordered" evidence="1">
    <location>
        <begin position="1"/>
        <end position="22"/>
    </location>
</feature>
<feature type="region of interest" description="Disordered" evidence="1">
    <location>
        <begin position="476"/>
        <end position="523"/>
    </location>
</feature>
<feature type="region of interest" description="Disordered" evidence="1">
    <location>
        <begin position="208"/>
        <end position="235"/>
    </location>
</feature>
<proteinExistence type="predicted"/>
<evidence type="ECO:0000313" key="2">
    <source>
        <dbReference type="EMBL" id="PPS08782.1"/>
    </source>
</evidence>
<sequence length="523" mass="59269">MEEEHAKNINPSTLASRRNKSNIWGLETQIGQLTKLISERPQGSLPSNTKSNPREQRNMIAIQDKERLVVKPRPEMVVSKGKNEVGQNDPKLETVTKNTYEPCSNNNKGPIYEERRLQIEELDEWVFPSTRPGTRACLRPCPHHRWRHGRVIRSCENRARFSATWDAISCHDRVTWSWAKLPKQDEHETCPCLEIVVETENVTRACDTPVPSTRGRHCQNKKGRGPQDELNTSPNQLKVGDKVLLDAVDARITTSEPKEEIPLTLIAGMRSVNSSHHLGHAKETMSSSRAKKTAVPASKKSKGAALSSGPTTEISDPFLQTVMTNFDDLETVQFCFGSLVCQLSVPEFGIALGLYTEEFMDDNDLDTLYRHIHYSPSKCWRDLIPASATYNPSHSKASAFPPSLRETREHRRRHHLRHLFLLEYGERARHLPRLLYCLRHSPLDGVAQERGHLYRALCDSIGSALWAPQHSSLNILPHSHRPDLPTKNLEDAKYKDDRETTWDIPSSVPPRLVHQGGGPKEHS</sequence>